<dbReference type="RefSeq" id="WP_214534608.1">
    <property type="nucleotide sequence ID" value="NZ_JAHFVK010000001.1"/>
</dbReference>
<keyword evidence="4" id="KW-1185">Reference proteome</keyword>
<gene>
    <name evidence="3" type="ORF">KK137_03280</name>
</gene>
<reference evidence="3 4" key="1">
    <citation type="submission" date="2021-05" db="EMBL/GenBank/DDBJ databases">
        <title>Croceibacterium sp. LX-88 genome sequence.</title>
        <authorList>
            <person name="Luo X."/>
        </authorList>
    </citation>
    <scope>NUCLEOTIDE SEQUENCE [LARGE SCALE GENOMIC DNA]</scope>
    <source>
        <strain evidence="3 4">LX-88</strain>
    </source>
</reference>
<keyword evidence="1" id="KW-0472">Membrane</keyword>
<protein>
    <recommendedName>
        <fullName evidence="5">17 kDa surface antigen</fullName>
    </recommendedName>
</protein>
<feature type="signal peptide" evidence="2">
    <location>
        <begin position="1"/>
        <end position="27"/>
    </location>
</feature>
<organism evidence="3 4">
    <name type="scientific">Croceibacterium selenioxidans</name>
    <dbReference type="NCBI Taxonomy" id="2838833"/>
    <lineage>
        <taxon>Bacteria</taxon>
        <taxon>Pseudomonadati</taxon>
        <taxon>Pseudomonadota</taxon>
        <taxon>Alphaproteobacteria</taxon>
        <taxon>Sphingomonadales</taxon>
        <taxon>Erythrobacteraceae</taxon>
        <taxon>Croceibacterium</taxon>
    </lineage>
</organism>
<evidence type="ECO:0000256" key="2">
    <source>
        <dbReference type="SAM" id="SignalP"/>
    </source>
</evidence>
<sequence length="196" mass="21313">MTSISKALVGTIAAGAMAVTATVPAQAQSRNHRDNDGIDAGDIIAGALIIGGIAAVASAVGRDNDRYNRYDGGDYGRYDRGYDNRYARAGNPRQAVEQCVNAAERGANRSYRGNSQVTDIRNIDRKRDGYTVKGRIAVNTAGRDWRRGDAVYGRGWNGDYRGWNNNYRGYDAGSFTCKVRYGQVVDLDYNGIRGLG</sequence>
<proteinExistence type="predicted"/>
<dbReference type="Proteomes" id="UP000811255">
    <property type="component" value="Unassembled WGS sequence"/>
</dbReference>
<keyword evidence="2" id="KW-0732">Signal</keyword>
<accession>A0ABS5W240</accession>
<evidence type="ECO:0008006" key="5">
    <source>
        <dbReference type="Google" id="ProtNLM"/>
    </source>
</evidence>
<feature type="chain" id="PRO_5046582432" description="17 kDa surface antigen" evidence="2">
    <location>
        <begin position="28"/>
        <end position="196"/>
    </location>
</feature>
<keyword evidence="1" id="KW-1133">Transmembrane helix</keyword>
<comment type="caution">
    <text evidence="3">The sequence shown here is derived from an EMBL/GenBank/DDBJ whole genome shotgun (WGS) entry which is preliminary data.</text>
</comment>
<dbReference type="EMBL" id="JAHFVK010000001">
    <property type="protein sequence ID" value="MBT2133348.1"/>
    <property type="molecule type" value="Genomic_DNA"/>
</dbReference>
<name>A0ABS5W240_9SPHN</name>
<evidence type="ECO:0000313" key="3">
    <source>
        <dbReference type="EMBL" id="MBT2133348.1"/>
    </source>
</evidence>
<keyword evidence="1" id="KW-0812">Transmembrane</keyword>
<feature type="transmembrane region" description="Helical" evidence="1">
    <location>
        <begin position="43"/>
        <end position="61"/>
    </location>
</feature>
<evidence type="ECO:0000313" key="4">
    <source>
        <dbReference type="Proteomes" id="UP000811255"/>
    </source>
</evidence>
<evidence type="ECO:0000256" key="1">
    <source>
        <dbReference type="SAM" id="Phobius"/>
    </source>
</evidence>